<comment type="similarity">
    <text evidence="2 13">Belongs to the type III secretion exporter family.</text>
</comment>
<dbReference type="FunFam" id="3.40.1690.10:FF:000001">
    <property type="entry name" value="Flagellar biosynthetic protein FlhB"/>
    <property type="match status" value="1"/>
</dbReference>
<gene>
    <name evidence="13 15" type="primary">flhB</name>
    <name evidence="15" type="ORF">DDZ18_07655</name>
</gene>
<evidence type="ECO:0000256" key="8">
    <source>
        <dbReference type="ARBA" id="ARBA00022927"/>
    </source>
</evidence>
<dbReference type="InterPro" id="IPR006135">
    <property type="entry name" value="T3SS_substrate_exporter"/>
</dbReference>
<evidence type="ECO:0000256" key="2">
    <source>
        <dbReference type="ARBA" id="ARBA00010690"/>
    </source>
</evidence>
<evidence type="ECO:0000313" key="15">
    <source>
        <dbReference type="EMBL" id="PWE17538.1"/>
    </source>
</evidence>
<dbReference type="GO" id="GO:0009306">
    <property type="term" value="P:protein secretion"/>
    <property type="evidence" value="ECO:0007669"/>
    <property type="project" value="InterPro"/>
</dbReference>
<keyword evidence="10 13" id="KW-0472">Membrane</keyword>
<feature type="transmembrane region" description="Helical" evidence="13">
    <location>
        <begin position="33"/>
        <end position="54"/>
    </location>
</feature>
<comment type="subcellular location">
    <subcellularLocation>
        <location evidence="1">Cell membrane</location>
        <topology evidence="1">Multi-pass membrane protein</topology>
    </subcellularLocation>
</comment>
<keyword evidence="4 13" id="KW-0813">Transport</keyword>
<dbReference type="InterPro" id="IPR006136">
    <property type="entry name" value="FlhB"/>
</dbReference>
<keyword evidence="9 13" id="KW-1133">Transmembrane helix</keyword>
<name>A0A2U2BU40_9PROT</name>
<dbReference type="EMBL" id="QEXV01000003">
    <property type="protein sequence ID" value="PWE17538.1"/>
    <property type="molecule type" value="Genomic_DNA"/>
</dbReference>
<evidence type="ECO:0000313" key="16">
    <source>
        <dbReference type="Proteomes" id="UP000245168"/>
    </source>
</evidence>
<keyword evidence="8 13" id="KW-0653">Protein transport</keyword>
<feature type="region of interest" description="Disordered" evidence="14">
    <location>
        <begin position="1"/>
        <end position="26"/>
    </location>
</feature>
<feature type="transmembrane region" description="Helical" evidence="13">
    <location>
        <begin position="89"/>
        <end position="110"/>
    </location>
</feature>
<dbReference type="GO" id="GO:0044780">
    <property type="term" value="P:bacterial-type flagellum assembly"/>
    <property type="evidence" value="ECO:0007669"/>
    <property type="project" value="InterPro"/>
</dbReference>
<dbReference type="NCBIfam" id="TIGR00328">
    <property type="entry name" value="flhB"/>
    <property type="match status" value="1"/>
</dbReference>
<evidence type="ECO:0000256" key="9">
    <source>
        <dbReference type="ARBA" id="ARBA00022989"/>
    </source>
</evidence>
<evidence type="ECO:0000256" key="1">
    <source>
        <dbReference type="ARBA" id="ARBA00004651"/>
    </source>
</evidence>
<dbReference type="AlphaFoldDB" id="A0A2U2BU40"/>
<keyword evidence="15" id="KW-0966">Cell projection</keyword>
<keyword evidence="11 13" id="KW-1006">Bacterial flagellum protein export</keyword>
<evidence type="ECO:0000256" key="7">
    <source>
        <dbReference type="ARBA" id="ARBA00022795"/>
    </source>
</evidence>
<dbReference type="PRINTS" id="PR00950">
    <property type="entry name" value="TYPE3IMSPROT"/>
</dbReference>
<evidence type="ECO:0000256" key="13">
    <source>
        <dbReference type="RuleBase" id="RU364091"/>
    </source>
</evidence>
<reference evidence="16" key="1">
    <citation type="submission" date="2018-05" db="EMBL/GenBank/DDBJ databases">
        <authorList>
            <person name="Liu B.-T."/>
        </authorList>
    </citation>
    <scope>NUCLEOTIDE SEQUENCE [LARGE SCALE GENOMIC DNA]</scope>
    <source>
        <strain evidence="16">WD6-1</strain>
    </source>
</reference>
<dbReference type="InterPro" id="IPR029025">
    <property type="entry name" value="T3SS_substrate_exporter_C"/>
</dbReference>
<comment type="function">
    <text evidence="12 13">Required for formation of the rod structure in the basal body of the flagellar apparatus. Together with FliI and FliH, may constitute the export apparatus of flagellin.</text>
</comment>
<evidence type="ECO:0000256" key="10">
    <source>
        <dbReference type="ARBA" id="ARBA00023136"/>
    </source>
</evidence>
<accession>A0A2U2BU40</accession>
<sequence>MAEEDKSEKTEQPTERRLRQAREKGDVAKSQELPSWFILAAGLGVIGALSPTMARDLARSLSVFFAQAHTLSMNPAGALDLAASTAIRIGGIVGLAFIALMIAGVMGNYVQQGFLFTASKMEPKLSKLSPVEGAKRMFGPQGWMNFFKGVGKMGVVSIAIAAVLWPRRDELLRLPAMEPIGILQLVRDGAVTLLLAALLVYALIAAADFFFQRHEFIERNKMSRKEIRDEHKETEGDPMVRAKLRQIRQERAQKRMISNVPDAAVVITNPTHYAIALKYEQGVTPAPICVAKGVDAVALRIREVAGEHDVPIVEDPPLARALYDGAELEEEIPVEHYAAVAKVIGYVLSLSGGRDRRDS</sequence>
<feature type="transmembrane region" description="Helical" evidence="13">
    <location>
        <begin position="145"/>
        <end position="165"/>
    </location>
</feature>
<dbReference type="OrthoDB" id="9807950at2"/>
<dbReference type="PANTHER" id="PTHR30531:SF12">
    <property type="entry name" value="FLAGELLAR BIOSYNTHETIC PROTEIN FLHB"/>
    <property type="match status" value="1"/>
</dbReference>
<comment type="caution">
    <text evidence="15">The sequence shown here is derived from an EMBL/GenBank/DDBJ whole genome shotgun (WGS) entry which is preliminary data.</text>
</comment>
<keyword evidence="5 13" id="KW-1003">Cell membrane</keyword>
<proteinExistence type="inferred from homology"/>
<dbReference type="Gene3D" id="6.10.250.2080">
    <property type="match status" value="1"/>
</dbReference>
<evidence type="ECO:0000256" key="3">
    <source>
        <dbReference type="ARBA" id="ARBA00021622"/>
    </source>
</evidence>
<dbReference type="Gene3D" id="3.40.1690.10">
    <property type="entry name" value="secretion proteins EscU"/>
    <property type="match status" value="1"/>
</dbReference>
<dbReference type="RefSeq" id="WP_109252769.1">
    <property type="nucleotide sequence ID" value="NZ_QEXV01000003.1"/>
</dbReference>
<organism evidence="15 16">
    <name type="scientific">Marinicauda salina</name>
    <dbReference type="NCBI Taxonomy" id="2135793"/>
    <lineage>
        <taxon>Bacteria</taxon>
        <taxon>Pseudomonadati</taxon>
        <taxon>Pseudomonadota</taxon>
        <taxon>Alphaproteobacteria</taxon>
        <taxon>Maricaulales</taxon>
        <taxon>Maricaulaceae</taxon>
        <taxon>Marinicauda</taxon>
    </lineage>
</organism>
<evidence type="ECO:0000256" key="6">
    <source>
        <dbReference type="ARBA" id="ARBA00022692"/>
    </source>
</evidence>
<keyword evidence="15" id="KW-0969">Cilium</keyword>
<dbReference type="Pfam" id="PF01312">
    <property type="entry name" value="Bac_export_2"/>
    <property type="match status" value="1"/>
</dbReference>
<evidence type="ECO:0000256" key="14">
    <source>
        <dbReference type="SAM" id="MobiDB-lite"/>
    </source>
</evidence>
<evidence type="ECO:0000256" key="11">
    <source>
        <dbReference type="ARBA" id="ARBA00023225"/>
    </source>
</evidence>
<feature type="transmembrane region" description="Helical" evidence="13">
    <location>
        <begin position="185"/>
        <end position="211"/>
    </location>
</feature>
<dbReference type="PANTHER" id="PTHR30531">
    <property type="entry name" value="FLAGELLAR BIOSYNTHETIC PROTEIN FLHB"/>
    <property type="match status" value="1"/>
</dbReference>
<keyword evidence="15" id="KW-0282">Flagellum</keyword>
<dbReference type="Proteomes" id="UP000245168">
    <property type="component" value="Unassembled WGS sequence"/>
</dbReference>
<evidence type="ECO:0000256" key="12">
    <source>
        <dbReference type="ARBA" id="ARBA00025078"/>
    </source>
</evidence>
<dbReference type="SUPFAM" id="SSF160544">
    <property type="entry name" value="EscU C-terminal domain-like"/>
    <property type="match status" value="1"/>
</dbReference>
<keyword evidence="7 13" id="KW-1005">Bacterial flagellum biogenesis</keyword>
<evidence type="ECO:0000256" key="5">
    <source>
        <dbReference type="ARBA" id="ARBA00022475"/>
    </source>
</evidence>
<dbReference type="GO" id="GO:0005886">
    <property type="term" value="C:plasma membrane"/>
    <property type="evidence" value="ECO:0007669"/>
    <property type="project" value="UniProtKB-SubCell"/>
</dbReference>
<evidence type="ECO:0000256" key="4">
    <source>
        <dbReference type="ARBA" id="ARBA00022448"/>
    </source>
</evidence>
<protein>
    <recommendedName>
        <fullName evidence="3 13">Flagellar biosynthetic protein FlhB</fullName>
    </recommendedName>
</protein>
<keyword evidence="16" id="KW-1185">Reference proteome</keyword>
<keyword evidence="6 13" id="KW-0812">Transmembrane</keyword>